<proteinExistence type="predicted"/>
<keyword evidence="3" id="KW-1185">Reference proteome</keyword>
<sequence length="150" mass="15981">MMQLGANLDEKTLLDLLTPYLHQLAVDTDSDVRFYAHEAMLHLKIKQPSPDEPIHAQILHGSSIGVPSVQDSITDQTVLPGIDLPATQTAPVGLMMPPPPPSSPRSPPQNLTPGPASEPSLLLAFPADESPMSPTPGDEATLMEVDVHSV</sequence>
<name>A0A448WQ33_9PLAT</name>
<gene>
    <name evidence="2" type="ORF">PXEA_LOCUS10762</name>
</gene>
<dbReference type="EMBL" id="CAAALY010032117">
    <property type="protein sequence ID" value="VEL17322.1"/>
    <property type="molecule type" value="Genomic_DNA"/>
</dbReference>
<organism evidence="2 3">
    <name type="scientific">Protopolystoma xenopodis</name>
    <dbReference type="NCBI Taxonomy" id="117903"/>
    <lineage>
        <taxon>Eukaryota</taxon>
        <taxon>Metazoa</taxon>
        <taxon>Spiralia</taxon>
        <taxon>Lophotrochozoa</taxon>
        <taxon>Platyhelminthes</taxon>
        <taxon>Monogenea</taxon>
        <taxon>Polyopisthocotylea</taxon>
        <taxon>Polystomatidea</taxon>
        <taxon>Polystomatidae</taxon>
        <taxon>Protopolystoma</taxon>
    </lineage>
</organism>
<dbReference type="Proteomes" id="UP000784294">
    <property type="component" value="Unassembled WGS sequence"/>
</dbReference>
<evidence type="ECO:0000313" key="2">
    <source>
        <dbReference type="EMBL" id="VEL17322.1"/>
    </source>
</evidence>
<evidence type="ECO:0000313" key="3">
    <source>
        <dbReference type="Proteomes" id="UP000784294"/>
    </source>
</evidence>
<feature type="compositionally biased region" description="Pro residues" evidence="1">
    <location>
        <begin position="96"/>
        <end position="107"/>
    </location>
</feature>
<accession>A0A448WQ33</accession>
<reference evidence="2" key="1">
    <citation type="submission" date="2018-11" db="EMBL/GenBank/DDBJ databases">
        <authorList>
            <consortium name="Pathogen Informatics"/>
        </authorList>
    </citation>
    <scope>NUCLEOTIDE SEQUENCE</scope>
</reference>
<comment type="caution">
    <text evidence="2">The sequence shown here is derived from an EMBL/GenBank/DDBJ whole genome shotgun (WGS) entry which is preliminary data.</text>
</comment>
<evidence type="ECO:0000256" key="1">
    <source>
        <dbReference type="SAM" id="MobiDB-lite"/>
    </source>
</evidence>
<dbReference type="AlphaFoldDB" id="A0A448WQ33"/>
<feature type="region of interest" description="Disordered" evidence="1">
    <location>
        <begin position="83"/>
        <end position="150"/>
    </location>
</feature>
<protein>
    <submittedName>
        <fullName evidence="2">Uncharacterized protein</fullName>
    </submittedName>
</protein>